<accession>A0AA91GD27</accession>
<feature type="transmembrane region" description="Helical" evidence="1">
    <location>
        <begin position="28"/>
        <end position="53"/>
    </location>
</feature>
<keyword evidence="1" id="KW-0812">Transmembrane</keyword>
<gene>
    <name evidence="2" type="ORF">RV15_GL001261</name>
</gene>
<organism evidence="2 3">
    <name type="scientific">Enterococcus silesiacus</name>
    <dbReference type="NCBI Taxonomy" id="332949"/>
    <lineage>
        <taxon>Bacteria</taxon>
        <taxon>Bacillati</taxon>
        <taxon>Bacillota</taxon>
        <taxon>Bacilli</taxon>
        <taxon>Lactobacillales</taxon>
        <taxon>Enterococcaceae</taxon>
        <taxon>Enterococcus</taxon>
    </lineage>
</organism>
<evidence type="ECO:0000313" key="2">
    <source>
        <dbReference type="EMBL" id="OJG93229.1"/>
    </source>
</evidence>
<protein>
    <submittedName>
        <fullName evidence="2">Uncharacterized protein</fullName>
    </submittedName>
</protein>
<keyword evidence="1" id="KW-1133">Transmembrane helix</keyword>
<reference evidence="2 3" key="1">
    <citation type="submission" date="2014-12" db="EMBL/GenBank/DDBJ databases">
        <title>Draft genome sequences of 29 type strains of Enterococci.</title>
        <authorList>
            <person name="Zhong Z."/>
            <person name="Sun Z."/>
            <person name="Liu W."/>
            <person name="Zhang W."/>
            <person name="Zhang H."/>
        </authorList>
    </citation>
    <scope>NUCLEOTIDE SEQUENCE [LARGE SCALE GENOMIC DNA]</scope>
    <source>
        <strain evidence="2 3">DSM 22801</strain>
    </source>
</reference>
<proteinExistence type="predicted"/>
<sequence>MIFLISIPALFFGGLIYMFKFSPSDGTFLIGNAILGVALIVYSIGNPILTMFLNIKAAKKRFKI</sequence>
<evidence type="ECO:0000313" key="3">
    <source>
        <dbReference type="Proteomes" id="UP000183039"/>
    </source>
</evidence>
<dbReference type="AlphaFoldDB" id="A0AA91GD27"/>
<keyword evidence="1" id="KW-0472">Membrane</keyword>
<name>A0AA91GD27_9ENTE</name>
<dbReference type="Proteomes" id="UP000183039">
    <property type="component" value="Unassembled WGS sequence"/>
</dbReference>
<evidence type="ECO:0000256" key="1">
    <source>
        <dbReference type="SAM" id="Phobius"/>
    </source>
</evidence>
<comment type="caution">
    <text evidence="2">The sequence shown here is derived from an EMBL/GenBank/DDBJ whole genome shotgun (WGS) entry which is preliminary data.</text>
</comment>
<dbReference type="EMBL" id="JXLC01000002">
    <property type="protein sequence ID" value="OJG93229.1"/>
    <property type="molecule type" value="Genomic_DNA"/>
</dbReference>